<organism evidence="1 2">
    <name type="scientific">Clytia hemisphaerica</name>
    <dbReference type="NCBI Taxonomy" id="252671"/>
    <lineage>
        <taxon>Eukaryota</taxon>
        <taxon>Metazoa</taxon>
        <taxon>Cnidaria</taxon>
        <taxon>Hydrozoa</taxon>
        <taxon>Hydroidolina</taxon>
        <taxon>Leptothecata</taxon>
        <taxon>Obeliida</taxon>
        <taxon>Clytiidae</taxon>
        <taxon>Clytia</taxon>
    </lineage>
</organism>
<reference evidence="1" key="1">
    <citation type="submission" date="2021-01" db="UniProtKB">
        <authorList>
            <consortium name="EnsemblMetazoa"/>
        </authorList>
    </citation>
    <scope>IDENTIFICATION</scope>
</reference>
<proteinExistence type="predicted"/>
<dbReference type="EnsemblMetazoa" id="CLYHEMT002382.1">
    <property type="protein sequence ID" value="CLYHEMP002382.1"/>
    <property type="gene ID" value="CLYHEMG002382"/>
</dbReference>
<keyword evidence="2" id="KW-1185">Reference proteome</keyword>
<evidence type="ECO:0000313" key="2">
    <source>
        <dbReference type="Proteomes" id="UP000594262"/>
    </source>
</evidence>
<evidence type="ECO:0000313" key="1">
    <source>
        <dbReference type="EnsemblMetazoa" id="CLYHEMP002382.1"/>
    </source>
</evidence>
<sequence length="217" mass="24961">IQDFMILDRSSKSFKEKIEPVRSTSKFWTSISLYSKMPECEVVFNISKEFVKQRSIYKLKSVLIFVLNTEGGICGKFEYDQEQNGEIKKGWRSDEPLEYVSGKTYSWTMMVFFKMVEDKCDDPNYKEFDEELTFKFEDIKASINPKPLKSEASSSCFSCLGKDSSTDERKSVGFRLEKLLVTQMDVSTKLNVSHTGLEGLHGLICAEKHVSNHFDEA</sequence>
<protein>
    <submittedName>
        <fullName evidence="1">Uncharacterized protein</fullName>
    </submittedName>
</protein>
<name>A0A7M5UQ09_9CNID</name>
<dbReference type="AlphaFoldDB" id="A0A7M5UQ09"/>
<accession>A0A7M5UQ09</accession>
<dbReference type="Proteomes" id="UP000594262">
    <property type="component" value="Unplaced"/>
</dbReference>